<protein>
    <recommendedName>
        <fullName evidence="4">Thaumatin-like protein</fullName>
    </recommendedName>
</protein>
<evidence type="ECO:0000313" key="2">
    <source>
        <dbReference type="EMBL" id="KAK9169931.1"/>
    </source>
</evidence>
<dbReference type="SMART" id="SM00205">
    <property type="entry name" value="THN"/>
    <property type="match status" value="1"/>
</dbReference>
<dbReference type="Proteomes" id="UP001420932">
    <property type="component" value="Unassembled WGS sequence"/>
</dbReference>
<feature type="region of interest" description="Disordered" evidence="1">
    <location>
        <begin position="147"/>
        <end position="176"/>
    </location>
</feature>
<dbReference type="PANTHER" id="PTHR31048">
    <property type="entry name" value="OS03G0233200 PROTEIN"/>
    <property type="match status" value="1"/>
</dbReference>
<dbReference type="Pfam" id="PF00314">
    <property type="entry name" value="Thaumatin"/>
    <property type="match status" value="1"/>
</dbReference>
<dbReference type="SUPFAM" id="SSF49870">
    <property type="entry name" value="Osmotin, thaumatin-like protein"/>
    <property type="match status" value="1"/>
</dbReference>
<dbReference type="FunFam" id="2.60.110.10:FF:000004">
    <property type="entry name" value="THAUMATIN-LIKE PROTEIN 1"/>
    <property type="match status" value="1"/>
</dbReference>
<evidence type="ECO:0000256" key="1">
    <source>
        <dbReference type="SAM" id="MobiDB-lite"/>
    </source>
</evidence>
<dbReference type="SUPFAM" id="SSF51735">
    <property type="entry name" value="NAD(P)-binding Rossmann-fold domains"/>
    <property type="match status" value="1"/>
</dbReference>
<sequence>MGASSSGGTGGHRAVVVASGGGIIQDGSRVDGNGGRSLHANTGTVGEDRVGGFGSKSTAEEVTEASGDLKSIIAIITGATSGIGAETARVLAKRRARLVLPARIIKAAEVTKARIVSEFPDSEIMPPRHPTPELHPGEQLPIHSVARHPAERRPPSPRIRRIHPPPLTHRSFPAPSSHWSGRMWARTHCTPTGPDRLSCATGDCAHLLRCSGAGGSTPATLAQFSIRHGPNSALSSYAVSLVDGFNLPFTITPHGGSGQCPVVGCRQDLLASCPAPLQVQGHGGVVGCKSGCEAFGTDELCCRNHYNSPQTCRPSNYSMFFKHACPTTITFAHDSPSLMHQCSAPNELKIIFCH</sequence>
<dbReference type="EMBL" id="JBBNAF010000001">
    <property type="protein sequence ID" value="KAK9169931.1"/>
    <property type="molecule type" value="Genomic_DNA"/>
</dbReference>
<dbReference type="CDD" id="cd09218">
    <property type="entry name" value="TLP-PA"/>
    <property type="match status" value="1"/>
</dbReference>
<keyword evidence="3" id="KW-1185">Reference proteome</keyword>
<evidence type="ECO:0008006" key="4">
    <source>
        <dbReference type="Google" id="ProtNLM"/>
    </source>
</evidence>
<dbReference type="InterPro" id="IPR037176">
    <property type="entry name" value="Osmotin/thaumatin-like_sf"/>
</dbReference>
<name>A0AAP0QBI1_9MAGN</name>
<dbReference type="AlphaFoldDB" id="A0AAP0QBI1"/>
<organism evidence="2 3">
    <name type="scientific">Stephania yunnanensis</name>
    <dbReference type="NCBI Taxonomy" id="152371"/>
    <lineage>
        <taxon>Eukaryota</taxon>
        <taxon>Viridiplantae</taxon>
        <taxon>Streptophyta</taxon>
        <taxon>Embryophyta</taxon>
        <taxon>Tracheophyta</taxon>
        <taxon>Spermatophyta</taxon>
        <taxon>Magnoliopsida</taxon>
        <taxon>Ranunculales</taxon>
        <taxon>Menispermaceae</taxon>
        <taxon>Menispermoideae</taxon>
        <taxon>Cissampelideae</taxon>
        <taxon>Stephania</taxon>
    </lineage>
</organism>
<dbReference type="PROSITE" id="PS51367">
    <property type="entry name" value="THAUMATIN_2"/>
    <property type="match status" value="1"/>
</dbReference>
<evidence type="ECO:0000313" key="3">
    <source>
        <dbReference type="Proteomes" id="UP001420932"/>
    </source>
</evidence>
<dbReference type="Gene3D" id="3.40.50.720">
    <property type="entry name" value="NAD(P)-binding Rossmann-like Domain"/>
    <property type="match status" value="1"/>
</dbReference>
<gene>
    <name evidence="2" type="ORF">Syun_002071</name>
</gene>
<reference evidence="2 3" key="1">
    <citation type="submission" date="2024-01" db="EMBL/GenBank/DDBJ databases">
        <title>Genome assemblies of Stephania.</title>
        <authorList>
            <person name="Yang L."/>
        </authorList>
    </citation>
    <scope>NUCLEOTIDE SEQUENCE [LARGE SCALE GENOMIC DNA]</scope>
    <source>
        <strain evidence="2">YNDBR</strain>
        <tissue evidence="2">Leaf</tissue>
    </source>
</reference>
<dbReference type="Gene3D" id="2.60.110.10">
    <property type="entry name" value="Thaumatin"/>
    <property type="match status" value="1"/>
</dbReference>
<dbReference type="InterPro" id="IPR001938">
    <property type="entry name" value="Thaumatin"/>
</dbReference>
<proteinExistence type="predicted"/>
<comment type="caution">
    <text evidence="2">The sequence shown here is derived from an EMBL/GenBank/DDBJ whole genome shotgun (WGS) entry which is preliminary data.</text>
</comment>
<accession>A0AAP0QBI1</accession>
<dbReference type="InterPro" id="IPR036291">
    <property type="entry name" value="NAD(P)-bd_dom_sf"/>
</dbReference>